<evidence type="ECO:0000259" key="1">
    <source>
        <dbReference type="PROSITE" id="PS51208"/>
    </source>
</evidence>
<dbReference type="Gene3D" id="2.40.128.130">
    <property type="entry name" value="Autotransporter beta-domain"/>
    <property type="match status" value="1"/>
</dbReference>
<dbReference type="NCBIfam" id="TIGR01414">
    <property type="entry name" value="autotrans_barl"/>
    <property type="match status" value="1"/>
</dbReference>
<name>A0ABX0ADW8_9GAMM</name>
<dbReference type="PROSITE" id="PS51208">
    <property type="entry name" value="AUTOTRANSPORTER"/>
    <property type="match status" value="1"/>
</dbReference>
<dbReference type="PANTHER" id="PTHR35037">
    <property type="entry name" value="C-TERMINAL REGION OF AIDA-LIKE PROTEIN"/>
    <property type="match status" value="1"/>
</dbReference>
<organism evidence="2 3">
    <name type="scientific">Pseudoxanthomonas gei</name>
    <dbReference type="NCBI Taxonomy" id="1383030"/>
    <lineage>
        <taxon>Bacteria</taxon>
        <taxon>Pseudomonadati</taxon>
        <taxon>Pseudomonadota</taxon>
        <taxon>Gammaproteobacteria</taxon>
        <taxon>Lysobacterales</taxon>
        <taxon>Lysobacteraceae</taxon>
        <taxon>Pseudoxanthomonas</taxon>
    </lineage>
</organism>
<dbReference type="InterPro" id="IPR006315">
    <property type="entry name" value="OM_autotransptr_brl_dom"/>
</dbReference>
<reference evidence="2 3" key="1">
    <citation type="submission" date="2018-07" db="EMBL/GenBank/DDBJ databases">
        <title>Whole genome Sequencing of Pseudoxanthomonas gei KCTC 32298 (T).</title>
        <authorList>
            <person name="Kumar S."/>
            <person name="Bansal K."/>
            <person name="Kaur A."/>
            <person name="Patil P."/>
            <person name="Sharma S."/>
            <person name="Patil P.B."/>
        </authorList>
    </citation>
    <scope>NUCLEOTIDE SEQUENCE [LARGE SCALE GENOMIC DNA]</scope>
    <source>
        <strain evidence="2 3">KCTC 32298</strain>
    </source>
</reference>
<sequence length="1866" mass="187001">MKQSAANVGVTSGNGHSARRKRLAITPIAGAVRSVLAVSGTLLALMGSGSALAGTCDMTAPNTLSCNGEFFTTAPDGPVVPVVDMTLVLGDEEPTSVTPLAGQTGVEATWGGTVGVTSFADIATDGASGMLVFGTTSATIDNQGTITTNVTTDGAMALDVYANGDISISNSGEIFAYSAGIYDVTAINTYSSGGDVLIDNLATGTITATAQDGNAIGILSFATSAGTFSNEGAITATSVHGAAIGVLDQAYNGDATVTNSGSITANATYYQGIAVLASSTNGSASVDNSGSITAFGGEDQSFGIQASGLLGSDIANSGTITVHSTAGSITGALASTYEGDASVSNGATGSIFGYTSGTEDLVGMQADSVDGAASVDNAGFIQLIGRVGQSTVIGMAAYSGTGSTIVNNGYLLAGSYSGATIAAIAVAQTGDASITNGVAGYVRSVGVSFDPYSSSTGLIAQALDGNASVANDGRIVSSSIYGDGAGIRALASGGDASVTNTGDVAVAARLFSNALGLSAVSSTGLATVENTGHLSVQNQILLGRVEDINTIRGLQAFSYAGTTVNNSGIVDVGGAWLAKGIIAVATYGDVVVNNSQTGQLLVRGLNAFGIEAQVTYGDFRASVDNAGSIKVIQTGNCYCSATIPAGTGIAATSLNAAGIDVSNSGSIDVTSQHNSYGIRTMNYFFGGDSVVENSGTIDIFSSGLNSVNFGMLSWSTASNASLVNSGDITIEMAAKENTNYFNVDLAVGMRGVAGAPHNSNTITGNNIPDGAGDALVVNSGAITILAAQAAYGMQADGQYQQAVISNSGDIRLVSEGLHSTGTGVFASAPNSRYAEDYSYNSPNNGAIVDNTGDIWVQAQEGARGIRTFSDNESGAYVSNSGDVTTLAAGGFAYGVLATSFNNLLLTGGTPISSDLVISNSGSISAINHAGTNEDDFRGGVKAMGVLATSFTNNLVVENTGDIVAEATAATCDSAAFAYACFSGATVGSAVGILAASGHGHYHGYYAGDITVVNAGTISASVHSSSSTEMKRYGSYYSGGAFAAGILTVGDYGDIDSTNAGIITVSAKGEGYTPEGQTLEGWATTAAGMMASTYGSLDEDVSEIALTNIGSITVSAEAVYADGTALAIGIGAQHDTFYYDGGYYGIFDGESNGEGIITVTNAGSISVVASVTGEGTGAATANGISAVSVATNGAVNIANDGRIQAVATGPGAVYANGVLGSAVSVATVLGEDSVVVVQATGLSGTAIALSLSGDALSGSNAGILQAEFIGGGDTFGARIASTGAVAFSNSGTINATDADLAVGVQLDSLTATTLVNSGTISAFSGGAGIAVRTGDSTDLIQNTGTLNGAVATQAGNDTLDNAVGALWHATGSSDFGAGIDTVTSAGTILLDNAAISLGDAASFDNAFSSSGLIRVSGDNTLDLGAQNAIAFTNSGIIDFRDGAADDILTLNGDFDGNGTINLDVSGLNSGSDLLYVNGNVVSGSTSKINVALMTLPTTKDANIPLVYVSGDSTASSFALGEVRYDPDQSFLTLTYDTELEAAIDPSNAIADVFSLGMKVSGLSDSGTLAATIAPGAQSLLSSQVGTWRQRMGVIDSFRRGGVAMWARLFQDSGVVSPQHSASNFGQDGNFAFDQRNSGTEVGADFALSDEFSLGLLAAKADGRQHLLGEGQGSSRIEGDSVGAYATWISPSGFYLDGSYRRMSFDAKLNTSVGQIRTSGDADAVSLEAGYAWTLGNGLKVEPQLQYTRITVDDIQALPGRLASFQSEGGDSSRVRAGVMFRQGFASGSAVWTPYASINAVREFDGENSFSINDDFSGRTSADGTNALVEAGLNVDIGRLSVFGGANWQDGGALESIVSGQVGMRFAW</sequence>
<feature type="domain" description="Autotransporter" evidence="1">
    <location>
        <begin position="1596"/>
        <end position="1866"/>
    </location>
</feature>
<dbReference type="EMBL" id="QOVG01000004">
    <property type="protein sequence ID" value="NDK38797.1"/>
    <property type="molecule type" value="Genomic_DNA"/>
</dbReference>
<dbReference type="SUPFAM" id="SSF51126">
    <property type="entry name" value="Pectin lyase-like"/>
    <property type="match status" value="1"/>
</dbReference>
<dbReference type="SUPFAM" id="SSF103515">
    <property type="entry name" value="Autotransporter"/>
    <property type="match status" value="1"/>
</dbReference>
<gene>
    <name evidence="2" type="ORF">DT603_08090</name>
</gene>
<dbReference type="PANTHER" id="PTHR35037:SF3">
    <property type="entry name" value="C-TERMINAL REGION OF AIDA-LIKE PROTEIN"/>
    <property type="match status" value="1"/>
</dbReference>
<dbReference type="InterPro" id="IPR011050">
    <property type="entry name" value="Pectin_lyase_fold/virulence"/>
</dbReference>
<accession>A0ABX0ADW8</accession>
<dbReference type="InterPro" id="IPR005546">
    <property type="entry name" value="Autotransporte_beta"/>
</dbReference>
<keyword evidence="3" id="KW-1185">Reference proteome</keyword>
<dbReference type="InterPro" id="IPR051551">
    <property type="entry name" value="Autotransporter_adhesion"/>
</dbReference>
<dbReference type="Proteomes" id="UP001429354">
    <property type="component" value="Unassembled WGS sequence"/>
</dbReference>
<protein>
    <submittedName>
        <fullName evidence="2">Autotransporter outer membrane beta-barrel domain-containing protein</fullName>
    </submittedName>
</protein>
<evidence type="ECO:0000313" key="3">
    <source>
        <dbReference type="Proteomes" id="UP001429354"/>
    </source>
</evidence>
<comment type="caution">
    <text evidence="2">The sequence shown here is derived from an EMBL/GenBank/DDBJ whole genome shotgun (WGS) entry which is preliminary data.</text>
</comment>
<dbReference type="InterPro" id="IPR012332">
    <property type="entry name" value="Autotransporter_pectin_lyase_C"/>
</dbReference>
<dbReference type="SMART" id="SM00869">
    <property type="entry name" value="Autotransporter"/>
    <property type="match status" value="1"/>
</dbReference>
<proteinExistence type="predicted"/>
<evidence type="ECO:0000313" key="2">
    <source>
        <dbReference type="EMBL" id="NDK38797.1"/>
    </source>
</evidence>
<dbReference type="Gene3D" id="2.160.20.20">
    <property type="match status" value="1"/>
</dbReference>
<dbReference type="InterPro" id="IPR036709">
    <property type="entry name" value="Autotransporte_beta_dom_sf"/>
</dbReference>